<comment type="caution">
    <text evidence="1">The sequence shown here is derived from an EMBL/GenBank/DDBJ whole genome shotgun (WGS) entry which is preliminary data.</text>
</comment>
<gene>
    <name evidence="1" type="ORF">LSH36_81g00011</name>
</gene>
<name>A0AAD9K1W3_9ANNE</name>
<dbReference type="AlphaFoldDB" id="A0AAD9K1W3"/>
<proteinExistence type="predicted"/>
<dbReference type="EMBL" id="JAODUP010000081">
    <property type="protein sequence ID" value="KAK2163332.1"/>
    <property type="molecule type" value="Genomic_DNA"/>
</dbReference>
<organism evidence="1 2">
    <name type="scientific">Paralvinella palmiformis</name>
    <dbReference type="NCBI Taxonomy" id="53620"/>
    <lineage>
        <taxon>Eukaryota</taxon>
        <taxon>Metazoa</taxon>
        <taxon>Spiralia</taxon>
        <taxon>Lophotrochozoa</taxon>
        <taxon>Annelida</taxon>
        <taxon>Polychaeta</taxon>
        <taxon>Sedentaria</taxon>
        <taxon>Canalipalpata</taxon>
        <taxon>Terebellida</taxon>
        <taxon>Terebelliformia</taxon>
        <taxon>Alvinellidae</taxon>
        <taxon>Paralvinella</taxon>
    </lineage>
</organism>
<evidence type="ECO:0000313" key="1">
    <source>
        <dbReference type="EMBL" id="KAK2163332.1"/>
    </source>
</evidence>
<protein>
    <submittedName>
        <fullName evidence="1">Uncharacterized protein</fullName>
    </submittedName>
</protein>
<evidence type="ECO:0000313" key="2">
    <source>
        <dbReference type="Proteomes" id="UP001208570"/>
    </source>
</evidence>
<sequence>MLNRSDVSSVGRVGRRYATRVAEVIFMSIPLYDLAPDMKISHLEQLIRRDIEREMQDILDLENHINSNLDFIKTKKRQLEIKKRQPLQCFLNIVSCWKRK</sequence>
<keyword evidence="2" id="KW-1185">Reference proteome</keyword>
<dbReference type="Proteomes" id="UP001208570">
    <property type="component" value="Unassembled WGS sequence"/>
</dbReference>
<reference evidence="1" key="1">
    <citation type="journal article" date="2023" name="Mol. Biol. Evol.">
        <title>Third-Generation Sequencing Reveals the Adaptive Role of the Epigenome in Three Deep-Sea Polychaetes.</title>
        <authorList>
            <person name="Perez M."/>
            <person name="Aroh O."/>
            <person name="Sun Y."/>
            <person name="Lan Y."/>
            <person name="Juniper S.K."/>
            <person name="Young C.R."/>
            <person name="Angers B."/>
            <person name="Qian P.Y."/>
        </authorList>
    </citation>
    <scope>NUCLEOTIDE SEQUENCE</scope>
    <source>
        <strain evidence="1">P08H-3</strain>
    </source>
</reference>
<accession>A0AAD9K1W3</accession>